<keyword evidence="3" id="KW-1185">Reference proteome</keyword>
<reference evidence="2 3" key="1">
    <citation type="journal article" date="2003" name="PLoS Biol.">
        <title>The genome sequence of Caenorhabditis briggsae: a platform for comparative genomics.</title>
        <authorList>
            <person name="Stein L.D."/>
            <person name="Bao Z."/>
            <person name="Blasiar D."/>
            <person name="Blumenthal T."/>
            <person name="Brent M.R."/>
            <person name="Chen N."/>
            <person name="Chinwalla A."/>
            <person name="Clarke L."/>
            <person name="Clee C."/>
            <person name="Coghlan A."/>
            <person name="Coulson A."/>
            <person name="D'Eustachio P."/>
            <person name="Fitch D.H."/>
            <person name="Fulton L.A."/>
            <person name="Fulton R.E."/>
            <person name="Griffiths-Jones S."/>
            <person name="Harris T.W."/>
            <person name="Hillier L.W."/>
            <person name="Kamath R."/>
            <person name="Kuwabara P.E."/>
            <person name="Mardis E.R."/>
            <person name="Marra M.A."/>
            <person name="Miner T.L."/>
            <person name="Minx P."/>
            <person name="Mullikin J.C."/>
            <person name="Plumb R.W."/>
            <person name="Rogers J."/>
            <person name="Schein J.E."/>
            <person name="Sohrmann M."/>
            <person name="Spieth J."/>
            <person name="Stajich J.E."/>
            <person name="Wei C."/>
            <person name="Willey D."/>
            <person name="Wilson R.K."/>
            <person name="Durbin R."/>
            <person name="Waterston R.H."/>
        </authorList>
    </citation>
    <scope>NUCLEOTIDE SEQUENCE [LARGE SCALE GENOMIC DNA]</scope>
    <source>
        <strain evidence="2 3">AF16</strain>
    </source>
</reference>
<reference evidence="2 3" key="2">
    <citation type="journal article" date="2011" name="PLoS Genet.">
        <title>Caenorhabditis briggsae recombinant inbred line genotypes reveal inter-strain incompatibility and the evolution of recombination.</title>
        <authorList>
            <person name="Ross J.A."/>
            <person name="Koboldt D.C."/>
            <person name="Staisch J.E."/>
            <person name="Chamberlin H.M."/>
            <person name="Gupta B.P."/>
            <person name="Miller R.D."/>
            <person name="Baird S.E."/>
            <person name="Haag E.S."/>
        </authorList>
    </citation>
    <scope>NUCLEOTIDE SEQUENCE [LARGE SCALE GENOMIC DNA]</scope>
    <source>
        <strain evidence="2 3">AF16</strain>
    </source>
</reference>
<keyword evidence="1" id="KW-0812">Transmembrane</keyword>
<evidence type="ECO:0000313" key="4">
    <source>
        <dbReference type="WormBase" id="CBG00223"/>
    </source>
</evidence>
<proteinExistence type="predicted"/>
<organism evidence="2 3">
    <name type="scientific">Caenorhabditis briggsae</name>
    <dbReference type="NCBI Taxonomy" id="6238"/>
    <lineage>
        <taxon>Eukaryota</taxon>
        <taxon>Metazoa</taxon>
        <taxon>Ecdysozoa</taxon>
        <taxon>Nematoda</taxon>
        <taxon>Chromadorea</taxon>
        <taxon>Rhabditida</taxon>
        <taxon>Rhabditina</taxon>
        <taxon>Rhabditomorpha</taxon>
        <taxon>Rhabditoidea</taxon>
        <taxon>Rhabditidae</taxon>
        <taxon>Peloderinae</taxon>
        <taxon>Caenorhabditis</taxon>
    </lineage>
</organism>
<evidence type="ECO:0000313" key="2">
    <source>
        <dbReference type="EMBL" id="CAP21683.1"/>
    </source>
</evidence>
<dbReference type="InParanoid" id="A8WMH8"/>
<dbReference type="GeneID" id="8587303"/>
<keyword evidence="1" id="KW-0472">Membrane</keyword>
<dbReference type="Proteomes" id="UP000008549">
    <property type="component" value="Unassembled WGS sequence"/>
</dbReference>
<dbReference type="HOGENOM" id="CLU_776675_0_0_1"/>
<keyword evidence="1" id="KW-1133">Transmembrane helix</keyword>
<gene>
    <name evidence="2 4" type="ORF">CBG00223</name>
    <name evidence="2" type="ORF">CBG_00223</name>
</gene>
<dbReference type="RefSeq" id="XP_002645304.1">
    <property type="nucleotide sequence ID" value="XM_002645258.1"/>
</dbReference>
<evidence type="ECO:0000313" key="3">
    <source>
        <dbReference type="Proteomes" id="UP000008549"/>
    </source>
</evidence>
<name>A8WMH8_CAEBR</name>
<sequence length="357" mass="41608">MFSICIIGDCIRFISRCDLLLTGFLFLLAIVNFFMRLQFLDRWMHKTKLLVKQIRLVRKNSKKVLMELPFLIEDMTTIRELYKYIKDFTGGLDGEDNILAGDYCSENCVENCIKNGTMKLGSVFTAKDVLVVNTDEVSILRTVGSVHHKMSDSDHSGLGLSENLRNILFKRKYLWTAFDQWINEEPSERRHQFEIIRSALLVPCEYASFVFNGIGEEEEPPMRKLTSFMNQTEFLQAPSWTVPSKSIFDILKDIFNTVTEFQSENGIIHDIFLLMLISSTHFRVLSQFFIVGLWLLKRYKEDVGKVSSDELLTQEQMEGQFRKFRRTIEEQSNVLDQEQKTDEIQKEWETLPAVSNL</sequence>
<accession>A8WMH8</accession>
<dbReference type="KEGG" id="cbr:CBG_00223"/>
<dbReference type="CTD" id="8587303"/>
<dbReference type="EMBL" id="HE601409">
    <property type="protein sequence ID" value="CAP21683.1"/>
    <property type="molecule type" value="Genomic_DNA"/>
</dbReference>
<feature type="transmembrane region" description="Helical" evidence="1">
    <location>
        <begin position="19"/>
        <end position="39"/>
    </location>
</feature>
<dbReference type="AlphaFoldDB" id="A8WMH8"/>
<dbReference type="WormBase" id="CBG00223">
    <property type="protein sequence ID" value="CBP39056"/>
    <property type="gene ID" value="WBGene00023658"/>
</dbReference>
<protein>
    <submittedName>
        <fullName evidence="2">Protein CBG00223</fullName>
    </submittedName>
</protein>
<evidence type="ECO:0000256" key="1">
    <source>
        <dbReference type="SAM" id="Phobius"/>
    </source>
</evidence>